<evidence type="ECO:0000313" key="2">
    <source>
        <dbReference type="Proteomes" id="UP001392437"/>
    </source>
</evidence>
<sequence>MSQCKAIFEQVRCGSTTGSYQRYWCEKHEAQHKVSHDFYKDVENEWERREDTFWNSETTKDKTEGLRLLSIVLVARQSHNEWFYESQPDDGHEDHELELRSSRQYLCRETYALGYAIAIRMTPEAIKNVIRERETTSDQCNSDKAVTYQHIDEGDEDHAYQRLVEKEEEELRKRKQFMDELLAQLHPIELVDKNKRHDGEYEGVMMSYIAEEDMFPKDSSHAEW</sequence>
<name>A0AAW0QL55_9PEZI</name>
<accession>A0AAW0QL55</accession>
<organism evidence="1 2">
    <name type="scientific">Apiospora kogelbergensis</name>
    <dbReference type="NCBI Taxonomy" id="1337665"/>
    <lineage>
        <taxon>Eukaryota</taxon>
        <taxon>Fungi</taxon>
        <taxon>Dikarya</taxon>
        <taxon>Ascomycota</taxon>
        <taxon>Pezizomycotina</taxon>
        <taxon>Sordariomycetes</taxon>
        <taxon>Xylariomycetidae</taxon>
        <taxon>Amphisphaeriales</taxon>
        <taxon>Apiosporaceae</taxon>
        <taxon>Apiospora</taxon>
    </lineage>
</organism>
<dbReference type="AlphaFoldDB" id="A0AAW0QL55"/>
<keyword evidence="2" id="KW-1185">Reference proteome</keyword>
<dbReference type="Proteomes" id="UP001392437">
    <property type="component" value="Unassembled WGS sequence"/>
</dbReference>
<gene>
    <name evidence="1" type="ORF">PG999_008672</name>
</gene>
<dbReference type="EMBL" id="JAQQWP010000008">
    <property type="protein sequence ID" value="KAK8105313.1"/>
    <property type="molecule type" value="Genomic_DNA"/>
</dbReference>
<comment type="caution">
    <text evidence="1">The sequence shown here is derived from an EMBL/GenBank/DDBJ whole genome shotgun (WGS) entry which is preliminary data.</text>
</comment>
<evidence type="ECO:0000313" key="1">
    <source>
        <dbReference type="EMBL" id="KAK8105313.1"/>
    </source>
</evidence>
<protein>
    <submittedName>
        <fullName evidence="1">Uncharacterized protein</fullName>
    </submittedName>
</protein>
<proteinExistence type="predicted"/>
<reference evidence="1 2" key="1">
    <citation type="submission" date="2023-01" db="EMBL/GenBank/DDBJ databases">
        <title>Analysis of 21 Apiospora genomes using comparative genomics revels a genus with tremendous synthesis potential of carbohydrate active enzymes and secondary metabolites.</title>
        <authorList>
            <person name="Sorensen T."/>
        </authorList>
    </citation>
    <scope>NUCLEOTIDE SEQUENCE [LARGE SCALE GENOMIC DNA]</scope>
    <source>
        <strain evidence="1 2">CBS 117206</strain>
    </source>
</reference>